<sequence length="732" mass="76284">MDNNKNTESLEVPTIQQDSDGDTSENAQYQYPNTPAPSMGYYYPAGNQQDAGLFNEEDYHHHYYAAPQAAPQAAEYLPGLYPPMYAQNDLTSPTAGYNSSSFGPGQQYAGGYAPNAYHPHTAAGYAFAPSVSITVPALDPALFVAGLASAVSTPPPTVAPDSVLSATASDQAAPPMSFTPNATGTVVTAAPAKRKRNNKMNTTVATNISAGPKQKGKRVKTSAAALSKTQLAASGTEPAVDGTGSSEETFTLAPYGPKRRRNGRLISARPAHWVNGVLTFIDNNQPATVSAPVAVSASVAASAPVTATGPDSVAVPVVTTVPVSAIVPVLAAVPLPAVAPALVVAPGSAVATVLAVSPVSAVTPIIIVTPVSADVGPGSVLAPAPAPTALMHPAQLGVDVYGPPVHTGPEDPDFDVKPAPCGTEFPTQKACLDLCKLPTDGSVKWNELEPADVLRAVRRFRLRFPRVCWEQAEDYIFEKFGKIGSEGTRGGKIRENRKADAKGLPAPHKIRQWNMAKKSKAASAPAGDAMNLESVVSVDAEATTSVDQGNYFATGALAPTADGNLFFGSDLDLDDDEEVVADDHDVRIQAAIEEMQADRADVPPPPTPTVAPEGYDSATPTSDYSAFLHFFAQNQAHYRNDVDAALVAFATRYEVNVSMPAIPAIFDAPAAPVALGVISTTGTQFISNLEAPAVAFANREHAAGAASGVPKAWSDNDEANLERFPGSEPKDL</sequence>
<dbReference type="EMBL" id="HF935799">
    <property type="protein sequence ID" value="CCX32286.1"/>
    <property type="molecule type" value="Genomic_DNA"/>
</dbReference>
<dbReference type="Proteomes" id="UP000018144">
    <property type="component" value="Unassembled WGS sequence"/>
</dbReference>
<evidence type="ECO:0000256" key="1">
    <source>
        <dbReference type="SAM" id="MobiDB-lite"/>
    </source>
</evidence>
<keyword evidence="3" id="KW-1185">Reference proteome</keyword>
<protein>
    <submittedName>
        <fullName evidence="2">Uncharacterized protein</fullName>
    </submittedName>
</protein>
<feature type="region of interest" description="Disordered" evidence="1">
    <location>
        <begin position="233"/>
        <end position="256"/>
    </location>
</feature>
<reference evidence="2 3" key="1">
    <citation type="journal article" date="2013" name="PLoS Genet.">
        <title>The genome and development-dependent transcriptomes of Pyronema confluens: a window into fungal evolution.</title>
        <authorList>
            <person name="Traeger S."/>
            <person name="Altegoer F."/>
            <person name="Freitag M."/>
            <person name="Gabaldon T."/>
            <person name="Kempken F."/>
            <person name="Kumar A."/>
            <person name="Marcet-Houben M."/>
            <person name="Poggeler S."/>
            <person name="Stajich J.E."/>
            <person name="Nowrousian M."/>
        </authorList>
    </citation>
    <scope>NUCLEOTIDE SEQUENCE [LARGE SCALE GENOMIC DNA]</scope>
    <source>
        <strain evidence="3">CBS 100304</strain>
        <tissue evidence="2">Vegetative mycelium</tissue>
    </source>
</reference>
<dbReference type="AlphaFoldDB" id="U4LV81"/>
<feature type="region of interest" description="Disordered" evidence="1">
    <location>
        <begin position="707"/>
        <end position="732"/>
    </location>
</feature>
<accession>U4LV81</accession>
<gene>
    <name evidence="2" type="ORF">PCON_12906</name>
</gene>
<proteinExistence type="predicted"/>
<organism evidence="2 3">
    <name type="scientific">Pyronema omphalodes (strain CBS 100304)</name>
    <name type="common">Pyronema confluens</name>
    <dbReference type="NCBI Taxonomy" id="1076935"/>
    <lineage>
        <taxon>Eukaryota</taxon>
        <taxon>Fungi</taxon>
        <taxon>Dikarya</taxon>
        <taxon>Ascomycota</taxon>
        <taxon>Pezizomycotina</taxon>
        <taxon>Pezizomycetes</taxon>
        <taxon>Pezizales</taxon>
        <taxon>Pyronemataceae</taxon>
        <taxon>Pyronema</taxon>
    </lineage>
</organism>
<feature type="region of interest" description="Disordered" evidence="1">
    <location>
        <begin position="1"/>
        <end position="33"/>
    </location>
</feature>
<evidence type="ECO:0000313" key="2">
    <source>
        <dbReference type="EMBL" id="CCX32286.1"/>
    </source>
</evidence>
<evidence type="ECO:0000313" key="3">
    <source>
        <dbReference type="Proteomes" id="UP000018144"/>
    </source>
</evidence>
<name>U4LV81_PYROM</name>